<dbReference type="InterPro" id="IPR036908">
    <property type="entry name" value="RlpA-like_sf"/>
</dbReference>
<dbReference type="PANTHER" id="PTHR34183:SF8">
    <property type="entry name" value="ENDOLYTIC PEPTIDOGLYCAN TRANSGLYCOSYLASE RLPA-RELATED"/>
    <property type="match status" value="1"/>
</dbReference>
<dbReference type="Proteomes" id="UP000077173">
    <property type="component" value="Unassembled WGS sequence"/>
</dbReference>
<feature type="signal peptide" evidence="1">
    <location>
        <begin position="1"/>
        <end position="24"/>
    </location>
</feature>
<name>A0A176ZFF6_9BRAD</name>
<dbReference type="PANTHER" id="PTHR34183">
    <property type="entry name" value="ENDOLYTIC PEPTIDOGLYCAN TRANSGLYCOSYLASE RLPA"/>
    <property type="match status" value="1"/>
</dbReference>
<dbReference type="CDD" id="cd22268">
    <property type="entry name" value="DPBB_RlpA-like"/>
    <property type="match status" value="1"/>
</dbReference>
<organism evidence="3 4">
    <name type="scientific">Bradyrhizobium neotropicale</name>
    <dbReference type="NCBI Taxonomy" id="1497615"/>
    <lineage>
        <taxon>Bacteria</taxon>
        <taxon>Pseudomonadati</taxon>
        <taxon>Pseudomonadota</taxon>
        <taxon>Alphaproteobacteria</taxon>
        <taxon>Hyphomicrobiales</taxon>
        <taxon>Nitrobacteraceae</taxon>
        <taxon>Bradyrhizobium</taxon>
    </lineage>
</organism>
<dbReference type="AlphaFoldDB" id="A0A176ZFF6"/>
<feature type="domain" description="RlpA-like protein double-psi beta-barrel" evidence="2">
    <location>
        <begin position="47"/>
        <end position="145"/>
    </location>
</feature>
<accession>A0A176ZFF6</accession>
<keyword evidence="4" id="KW-1185">Reference proteome</keyword>
<evidence type="ECO:0000313" key="4">
    <source>
        <dbReference type="Proteomes" id="UP000077173"/>
    </source>
</evidence>
<feature type="chain" id="PRO_5008055844" description="RlpA-like protein double-psi beta-barrel domain-containing protein" evidence="1">
    <location>
        <begin position="25"/>
        <end position="166"/>
    </location>
</feature>
<dbReference type="RefSeq" id="WP_145927495.1">
    <property type="nucleotide sequence ID" value="NZ_LSEF01000033.1"/>
</dbReference>
<sequence>MVFRLSAAICGAVMTLATSSVAMARSEIGAVRSDAVDSAASGPAIVGAASTYNPFRPGYREGGVNTASGERYDPSAWAAAIKTDLRKKFGGVQFGAKPKYALVEGAGKKAIVKINDVGPLTPGRIIDLNERTMRHFDPSLQRGVIAGVKVTPLAGDDWTPGPIAYT</sequence>
<gene>
    <name evidence="3" type="ORF">AXW67_03405</name>
</gene>
<evidence type="ECO:0000259" key="2">
    <source>
        <dbReference type="Pfam" id="PF03330"/>
    </source>
</evidence>
<dbReference type="InterPro" id="IPR009009">
    <property type="entry name" value="RlpA-like_DPBB"/>
</dbReference>
<protein>
    <recommendedName>
        <fullName evidence="2">RlpA-like protein double-psi beta-barrel domain-containing protein</fullName>
    </recommendedName>
</protein>
<dbReference type="Pfam" id="PF03330">
    <property type="entry name" value="DPBB_1"/>
    <property type="match status" value="1"/>
</dbReference>
<keyword evidence="1" id="KW-0732">Signal</keyword>
<proteinExistence type="predicted"/>
<reference evidence="3 4" key="1">
    <citation type="submission" date="2016-02" db="EMBL/GenBank/DDBJ databases">
        <title>Draft genome sequence of the strain BR 10247T Bradyrhizobium neotropicale isolated from nodules of Centrolobium paraense.</title>
        <authorList>
            <person name="Simoes-Araujo J.L."/>
            <person name="Barauna A.C."/>
            <person name="Silva K."/>
            <person name="Zilli J.E."/>
        </authorList>
    </citation>
    <scope>NUCLEOTIDE SEQUENCE [LARGE SCALE GENOMIC DNA]</scope>
    <source>
        <strain evidence="3 4">BR 10247</strain>
    </source>
</reference>
<comment type="caution">
    <text evidence="3">The sequence shown here is derived from an EMBL/GenBank/DDBJ whole genome shotgun (WGS) entry which is preliminary data.</text>
</comment>
<dbReference type="EMBL" id="LSEF01000033">
    <property type="protein sequence ID" value="OAF18573.1"/>
    <property type="molecule type" value="Genomic_DNA"/>
</dbReference>
<evidence type="ECO:0000256" key="1">
    <source>
        <dbReference type="SAM" id="SignalP"/>
    </source>
</evidence>
<dbReference type="Gene3D" id="2.40.40.10">
    <property type="entry name" value="RlpA-like domain"/>
    <property type="match status" value="1"/>
</dbReference>
<evidence type="ECO:0000313" key="3">
    <source>
        <dbReference type="EMBL" id="OAF18573.1"/>
    </source>
</evidence>